<organism evidence="7 8">
    <name type="scientific">Nesterenkonia natronophila</name>
    <dbReference type="NCBI Taxonomy" id="2174932"/>
    <lineage>
        <taxon>Bacteria</taxon>
        <taxon>Bacillati</taxon>
        <taxon>Actinomycetota</taxon>
        <taxon>Actinomycetes</taxon>
        <taxon>Micrococcales</taxon>
        <taxon>Micrococcaceae</taxon>
        <taxon>Nesterenkonia</taxon>
    </lineage>
</organism>
<feature type="domain" description="NADH:flavin oxidoreductase/NADH oxidase N-terminal" evidence="6">
    <location>
        <begin position="4"/>
        <end position="341"/>
    </location>
</feature>
<dbReference type="GO" id="GO:0003959">
    <property type="term" value="F:NADPH dehydrogenase activity"/>
    <property type="evidence" value="ECO:0007669"/>
    <property type="project" value="InterPro"/>
</dbReference>
<evidence type="ECO:0000259" key="6">
    <source>
        <dbReference type="Pfam" id="PF00724"/>
    </source>
</evidence>
<dbReference type="InterPro" id="IPR001155">
    <property type="entry name" value="OxRdtase_FMN_N"/>
</dbReference>
<dbReference type="SUPFAM" id="SSF51395">
    <property type="entry name" value="FMN-linked oxidoreductases"/>
    <property type="match status" value="1"/>
</dbReference>
<sequence length="357" mass="38437">MPPKLFEPITLRGLTVRNRIWIPPMCQYSAFAQDGLATDWHMAHLGSFARGGAGVVIAEATSVTAEGRISPEDLGLWNDQQEEALGRIVSFVHSQGAAAGIQLAHAGRKASTFGPFTEQSGSVPHQQGGWSAIGATAEPYPGLNAPQALDTAGIKRIVTAFADSADRARRAGFDLLEIHAAHGYLLHEFLSPLSNTRSDAYGGALDRRARLLLEVVDAVRARVGEDVPLLVRVSATDWIEEGLTLEHTVQLVQWLKDRGVDMIDVSSGGTVPVRFPIGPGYQVPMAAAIGEQTGLPVAAVGMITDPVQAEHILFTGQADVVLIGREALRDPHFPLRAAHHFDHSLDYVPTQYRAGFR</sequence>
<dbReference type="OrthoDB" id="3169239at2"/>
<dbReference type="InterPro" id="IPR044152">
    <property type="entry name" value="YqjM-like"/>
</dbReference>
<name>A0A3A4F9H7_9MICC</name>
<dbReference type="PANTHER" id="PTHR43303">
    <property type="entry name" value="NADPH DEHYDROGENASE C23G7.10C-RELATED"/>
    <property type="match status" value="1"/>
</dbReference>
<reference evidence="7 8" key="1">
    <citation type="submission" date="2018-09" db="EMBL/GenBank/DDBJ databases">
        <title>Nesterenkonia natronophila sp. nov., an alkaliphilic actinobacteriume isolated from a soda lake, and emended description of the genus Nesterenkonia.</title>
        <authorList>
            <person name="Menes R.J."/>
            <person name="Iriarte A."/>
        </authorList>
    </citation>
    <scope>NUCLEOTIDE SEQUENCE [LARGE SCALE GENOMIC DNA]</scope>
    <source>
        <strain evidence="7 8">M8</strain>
    </source>
</reference>
<accession>A0A3A4F9H7</accession>
<dbReference type="AlphaFoldDB" id="A0A3A4F9H7"/>
<dbReference type="GO" id="GO:0010181">
    <property type="term" value="F:FMN binding"/>
    <property type="evidence" value="ECO:0007669"/>
    <property type="project" value="InterPro"/>
</dbReference>
<dbReference type="GO" id="GO:0050661">
    <property type="term" value="F:NADP binding"/>
    <property type="evidence" value="ECO:0007669"/>
    <property type="project" value="InterPro"/>
</dbReference>
<comment type="cofactor">
    <cofactor evidence="1">
        <name>FMN</name>
        <dbReference type="ChEBI" id="CHEBI:58210"/>
    </cofactor>
</comment>
<evidence type="ECO:0000256" key="4">
    <source>
        <dbReference type="ARBA" id="ARBA00022857"/>
    </source>
</evidence>
<proteinExistence type="predicted"/>
<keyword evidence="3" id="KW-0288">FMN</keyword>
<keyword evidence="5" id="KW-0560">Oxidoreductase</keyword>
<keyword evidence="4" id="KW-0521">NADP</keyword>
<evidence type="ECO:0000313" key="7">
    <source>
        <dbReference type="EMBL" id="RJN31494.1"/>
    </source>
</evidence>
<keyword evidence="8" id="KW-1185">Reference proteome</keyword>
<dbReference type="Proteomes" id="UP000266615">
    <property type="component" value="Unassembled WGS sequence"/>
</dbReference>
<dbReference type="CDD" id="cd02932">
    <property type="entry name" value="OYE_YqiM_FMN"/>
    <property type="match status" value="1"/>
</dbReference>
<dbReference type="EMBL" id="QYZP01000003">
    <property type="protein sequence ID" value="RJN31494.1"/>
    <property type="molecule type" value="Genomic_DNA"/>
</dbReference>
<dbReference type="Gene3D" id="3.20.20.70">
    <property type="entry name" value="Aldolase class I"/>
    <property type="match status" value="1"/>
</dbReference>
<dbReference type="Pfam" id="PF00724">
    <property type="entry name" value="Oxidored_FMN"/>
    <property type="match status" value="1"/>
</dbReference>
<gene>
    <name evidence="7" type="ORF">D3250_09870</name>
</gene>
<evidence type="ECO:0000256" key="3">
    <source>
        <dbReference type="ARBA" id="ARBA00022643"/>
    </source>
</evidence>
<evidence type="ECO:0000313" key="8">
    <source>
        <dbReference type="Proteomes" id="UP000266615"/>
    </source>
</evidence>
<evidence type="ECO:0000256" key="5">
    <source>
        <dbReference type="ARBA" id="ARBA00023002"/>
    </source>
</evidence>
<keyword evidence="2" id="KW-0285">Flavoprotein</keyword>
<evidence type="ECO:0000256" key="1">
    <source>
        <dbReference type="ARBA" id="ARBA00001917"/>
    </source>
</evidence>
<comment type="caution">
    <text evidence="7">The sequence shown here is derived from an EMBL/GenBank/DDBJ whole genome shotgun (WGS) entry which is preliminary data.</text>
</comment>
<protein>
    <submittedName>
        <fullName evidence="7">NADH:flavin oxidoreductase/NADH oxidase</fullName>
    </submittedName>
</protein>
<dbReference type="InterPro" id="IPR013785">
    <property type="entry name" value="Aldolase_TIM"/>
</dbReference>
<evidence type="ECO:0000256" key="2">
    <source>
        <dbReference type="ARBA" id="ARBA00022630"/>
    </source>
</evidence>
<dbReference type="PANTHER" id="PTHR43303:SF4">
    <property type="entry name" value="NADPH DEHYDROGENASE C23G7.10C-RELATED"/>
    <property type="match status" value="1"/>
</dbReference>